<feature type="region of interest" description="Disordered" evidence="1">
    <location>
        <begin position="33"/>
        <end position="61"/>
    </location>
</feature>
<dbReference type="STRING" id="1183432.AGR3A_Lc130399"/>
<name>A0A1S7RFM9_9HYPH</name>
<dbReference type="Proteomes" id="UP000191988">
    <property type="component" value="Unassembled WGS sequence"/>
</dbReference>
<dbReference type="EMBL" id="FBWK01000049">
    <property type="protein sequence ID" value="CUX51896.1"/>
    <property type="molecule type" value="Genomic_DNA"/>
</dbReference>
<reference evidence="3" key="1">
    <citation type="submission" date="2016-01" db="EMBL/GenBank/DDBJ databases">
        <authorList>
            <person name="Regsiter A."/>
            <person name="william w."/>
        </authorList>
    </citation>
    <scope>NUCLEOTIDE SEQUENCE [LARGE SCALE GENOMIC DNA]</scope>
    <source>
        <strain evidence="3">CFBP 6623</strain>
    </source>
</reference>
<evidence type="ECO:0000256" key="1">
    <source>
        <dbReference type="SAM" id="MobiDB-lite"/>
    </source>
</evidence>
<organism evidence="2 3">
    <name type="scientific">Agrobacterium tomkonis CFBP 6623</name>
    <dbReference type="NCBI Taxonomy" id="1183432"/>
    <lineage>
        <taxon>Bacteria</taxon>
        <taxon>Pseudomonadati</taxon>
        <taxon>Pseudomonadota</taxon>
        <taxon>Alphaproteobacteria</taxon>
        <taxon>Hyphomicrobiales</taxon>
        <taxon>Rhizobiaceae</taxon>
        <taxon>Rhizobium/Agrobacterium group</taxon>
        <taxon>Agrobacterium</taxon>
        <taxon>Agrobacterium tumefaciens complex</taxon>
    </lineage>
</organism>
<evidence type="ECO:0000313" key="2">
    <source>
        <dbReference type="EMBL" id="CUX51896.1"/>
    </source>
</evidence>
<gene>
    <name evidence="2" type="ORF">AGR3A_Lc130399</name>
</gene>
<keyword evidence="3" id="KW-1185">Reference proteome</keyword>
<sequence length="61" mass="6796">MPTDQFSGPMSHHQSGTIITILRKTRPIWPPADVESSCPFPRKSVLSEPERSPTRWCGACS</sequence>
<protein>
    <submittedName>
        <fullName evidence="2">Uncharacterized protein</fullName>
    </submittedName>
</protein>
<evidence type="ECO:0000313" key="3">
    <source>
        <dbReference type="Proteomes" id="UP000191988"/>
    </source>
</evidence>
<proteinExistence type="predicted"/>
<dbReference type="AlphaFoldDB" id="A0A1S7RFM9"/>
<accession>A0A1S7RFM9</accession>